<keyword evidence="1" id="KW-0812">Transmembrane</keyword>
<feature type="transmembrane region" description="Helical" evidence="1">
    <location>
        <begin position="6"/>
        <end position="24"/>
    </location>
</feature>
<keyword evidence="1" id="KW-1133">Transmembrane helix</keyword>
<reference evidence="2" key="1">
    <citation type="journal article" date="2021" name="PeerJ">
        <title>Extensive microbial diversity within the chicken gut microbiome revealed by metagenomics and culture.</title>
        <authorList>
            <person name="Gilroy R."/>
            <person name="Ravi A."/>
            <person name="Getino M."/>
            <person name="Pursley I."/>
            <person name="Horton D.L."/>
            <person name="Alikhan N.F."/>
            <person name="Baker D."/>
            <person name="Gharbi K."/>
            <person name="Hall N."/>
            <person name="Watson M."/>
            <person name="Adriaenssens E.M."/>
            <person name="Foster-Nyarko E."/>
            <person name="Jarju S."/>
            <person name="Secka A."/>
            <person name="Antonio M."/>
            <person name="Oren A."/>
            <person name="Chaudhuri R.R."/>
            <person name="La Ragione R."/>
            <person name="Hildebrand F."/>
            <person name="Pallen M.J."/>
        </authorList>
    </citation>
    <scope>NUCLEOTIDE SEQUENCE</scope>
    <source>
        <strain evidence="2">2239</strain>
    </source>
</reference>
<comment type="caution">
    <text evidence="2">The sequence shown here is derived from an EMBL/GenBank/DDBJ whole genome shotgun (WGS) entry which is preliminary data.</text>
</comment>
<dbReference type="AlphaFoldDB" id="A0A9D2ADC2"/>
<proteinExistence type="predicted"/>
<gene>
    <name evidence="2" type="ORF">H9865_05810</name>
</gene>
<evidence type="ECO:0000313" key="3">
    <source>
        <dbReference type="Proteomes" id="UP000824193"/>
    </source>
</evidence>
<sequence>MRWMWIIPGLLMALAAIGLIGVWGRRFRRPAKGEVSLMAAVKRVSAAGADRVPVTFVARGQEIALTVPEHLARQLFPGQRGVLTYSGSDFIYFVPREELFTDDGPEGLLQVS</sequence>
<reference evidence="2" key="2">
    <citation type="submission" date="2021-04" db="EMBL/GenBank/DDBJ databases">
        <authorList>
            <person name="Gilroy R."/>
        </authorList>
    </citation>
    <scope>NUCLEOTIDE SEQUENCE</scope>
    <source>
        <strain evidence="2">2239</strain>
    </source>
</reference>
<dbReference type="EMBL" id="DXFW01000016">
    <property type="protein sequence ID" value="HIX05603.1"/>
    <property type="molecule type" value="Genomic_DNA"/>
</dbReference>
<organism evidence="2 3">
    <name type="scientific">Candidatus Allofournierella pullicola</name>
    <dbReference type="NCBI Taxonomy" id="2838596"/>
    <lineage>
        <taxon>Bacteria</taxon>
        <taxon>Bacillati</taxon>
        <taxon>Bacillota</taxon>
        <taxon>Clostridia</taxon>
        <taxon>Eubacteriales</taxon>
        <taxon>Oscillospiraceae</taxon>
        <taxon>Allofournierella</taxon>
    </lineage>
</organism>
<dbReference type="Proteomes" id="UP000824193">
    <property type="component" value="Unassembled WGS sequence"/>
</dbReference>
<name>A0A9D2ADC2_9FIRM</name>
<evidence type="ECO:0000313" key="2">
    <source>
        <dbReference type="EMBL" id="HIX05603.1"/>
    </source>
</evidence>
<keyword evidence="1" id="KW-0472">Membrane</keyword>
<evidence type="ECO:0000256" key="1">
    <source>
        <dbReference type="SAM" id="Phobius"/>
    </source>
</evidence>
<protein>
    <submittedName>
        <fullName evidence="2">Uncharacterized protein</fullName>
    </submittedName>
</protein>
<accession>A0A9D2ADC2</accession>